<dbReference type="Gene3D" id="3.40.50.1000">
    <property type="entry name" value="HAD superfamily/HAD-like"/>
    <property type="match status" value="1"/>
</dbReference>
<name>A0A2S5A3P5_9SPHI</name>
<protein>
    <submittedName>
        <fullName evidence="3">5'(3')-deoxyribonucleotidase</fullName>
    </submittedName>
</protein>
<dbReference type="RefSeq" id="WP_103788808.1">
    <property type="nucleotide sequence ID" value="NZ_PQVF01000005.1"/>
</dbReference>
<gene>
    <name evidence="3" type="ORF">C3K47_09085</name>
</gene>
<reference evidence="3 4" key="1">
    <citation type="submission" date="2018-01" db="EMBL/GenBank/DDBJ databases">
        <authorList>
            <person name="Gaut B.S."/>
            <person name="Morton B.R."/>
            <person name="Clegg M.T."/>
            <person name="Duvall M.R."/>
        </authorList>
    </citation>
    <scope>NUCLEOTIDE SEQUENCE [LARGE SCALE GENOMIC DNA]</scope>
    <source>
        <strain evidence="3 4">HR-AV</strain>
    </source>
</reference>
<evidence type="ECO:0000313" key="4">
    <source>
        <dbReference type="Proteomes" id="UP000236893"/>
    </source>
</evidence>
<sequence>MLKLAIDMDEVMADTWAKFIQRFKEREGFEITSEMLTGKELSQAVPAELKPRVHEWINEKGFFRDLPVMKDAQRVVKELNQKYEVFVASAASEFRNSYEDKYDWLEEFFPFIDWRHIVFCGDKSIIGADIMIDDRIRNFSQFKGRPILYSSPHNHFIKDYERVNTWEEVAGLLL</sequence>
<evidence type="ECO:0000256" key="1">
    <source>
        <dbReference type="ARBA" id="ARBA00009589"/>
    </source>
</evidence>
<dbReference type="PANTHER" id="PTHR16504">
    <property type="entry name" value="5'(3')-DEOXYRIBONUCLEOTIDASE"/>
    <property type="match status" value="1"/>
</dbReference>
<dbReference type="Proteomes" id="UP000236893">
    <property type="component" value="Unassembled WGS sequence"/>
</dbReference>
<dbReference type="InterPro" id="IPR036412">
    <property type="entry name" value="HAD-like_sf"/>
</dbReference>
<comment type="caution">
    <text evidence="3">The sequence shown here is derived from an EMBL/GenBank/DDBJ whole genome shotgun (WGS) entry which is preliminary data.</text>
</comment>
<dbReference type="AlphaFoldDB" id="A0A2S5A3P5"/>
<evidence type="ECO:0000313" key="3">
    <source>
        <dbReference type="EMBL" id="POY37198.1"/>
    </source>
</evidence>
<dbReference type="SFLD" id="SFLDG01126">
    <property type="entry name" value="C1.2:_Nucleotidase_Like"/>
    <property type="match status" value="1"/>
</dbReference>
<evidence type="ECO:0000256" key="2">
    <source>
        <dbReference type="PIRSR" id="PIRSR610708-1"/>
    </source>
</evidence>
<dbReference type="SUPFAM" id="SSF56784">
    <property type="entry name" value="HAD-like"/>
    <property type="match status" value="1"/>
</dbReference>
<dbReference type="InterPro" id="IPR010708">
    <property type="entry name" value="5'(3')-deoxyribonucleotidase"/>
</dbReference>
<proteinExistence type="inferred from homology"/>
<dbReference type="SFLD" id="SFLDG01146">
    <property type="entry name" value="C1.2.2"/>
    <property type="match status" value="1"/>
</dbReference>
<dbReference type="GO" id="GO:0009223">
    <property type="term" value="P:pyrimidine deoxyribonucleotide catabolic process"/>
    <property type="evidence" value="ECO:0007669"/>
    <property type="project" value="TreeGrafter"/>
</dbReference>
<dbReference type="EMBL" id="PQVF01000005">
    <property type="protein sequence ID" value="POY37198.1"/>
    <property type="molecule type" value="Genomic_DNA"/>
</dbReference>
<dbReference type="GO" id="GO:0008253">
    <property type="term" value="F:5'-nucleotidase activity"/>
    <property type="evidence" value="ECO:0007669"/>
    <property type="project" value="InterPro"/>
</dbReference>
<feature type="active site" description="Proton donor" evidence="2">
    <location>
        <position position="9"/>
    </location>
</feature>
<accession>A0A2S5A3P5</accession>
<comment type="similarity">
    <text evidence="1">Belongs to the 5'(3')-deoxyribonucleotidase family.</text>
</comment>
<dbReference type="PANTHER" id="PTHR16504:SF4">
    <property type="entry name" value="5'(3')-DEOXYRIBONUCLEOTIDASE"/>
    <property type="match status" value="1"/>
</dbReference>
<feature type="active site" description="Nucleophile" evidence="2">
    <location>
        <position position="7"/>
    </location>
</feature>
<keyword evidence="4" id="KW-1185">Reference proteome</keyword>
<dbReference type="SFLD" id="SFLDS00003">
    <property type="entry name" value="Haloacid_Dehalogenase"/>
    <property type="match status" value="1"/>
</dbReference>
<dbReference type="OrthoDB" id="278110at2"/>
<dbReference type="Pfam" id="PF06941">
    <property type="entry name" value="NT5C"/>
    <property type="match status" value="1"/>
</dbReference>
<dbReference type="Gene3D" id="1.10.40.40">
    <property type="entry name" value="Deoxyribonucleotidase, domain 2"/>
    <property type="match status" value="1"/>
</dbReference>
<organism evidence="3 4">
    <name type="scientific">Solitalea longa</name>
    <dbReference type="NCBI Taxonomy" id="2079460"/>
    <lineage>
        <taxon>Bacteria</taxon>
        <taxon>Pseudomonadati</taxon>
        <taxon>Bacteroidota</taxon>
        <taxon>Sphingobacteriia</taxon>
        <taxon>Sphingobacteriales</taxon>
        <taxon>Sphingobacteriaceae</taxon>
        <taxon>Solitalea</taxon>
    </lineage>
</organism>
<dbReference type="InterPro" id="IPR023214">
    <property type="entry name" value="HAD_sf"/>
</dbReference>